<dbReference type="Pfam" id="PF02515">
    <property type="entry name" value="CoA_transf_3"/>
    <property type="match status" value="1"/>
</dbReference>
<dbReference type="Proteomes" id="UP001321492">
    <property type="component" value="Unassembled WGS sequence"/>
</dbReference>
<dbReference type="EMBL" id="JASJEV010000001">
    <property type="protein sequence ID" value="MDJ1156870.1"/>
    <property type="molecule type" value="Genomic_DNA"/>
</dbReference>
<comment type="caution">
    <text evidence="2">The sequence shown here is derived from an EMBL/GenBank/DDBJ whole genome shotgun (WGS) entry which is preliminary data.</text>
</comment>
<reference evidence="2 3" key="1">
    <citation type="submission" date="2023-05" db="EMBL/GenBank/DDBJ databases">
        <title>Chelatococcus sp. nov., a moderately thermophilic bacterium isolated from hot spring microbial mat.</title>
        <authorList>
            <person name="Hu C.-J."/>
            <person name="Li W.-J."/>
        </authorList>
    </citation>
    <scope>NUCLEOTIDE SEQUENCE [LARGE SCALE GENOMIC DNA]</scope>
    <source>
        <strain evidence="2 3">SYSU G07232</strain>
    </source>
</reference>
<dbReference type="RefSeq" id="WP_283738864.1">
    <property type="nucleotide sequence ID" value="NZ_JASJEV010000001.1"/>
</dbReference>
<dbReference type="PANTHER" id="PTHR48228">
    <property type="entry name" value="SUCCINYL-COA--D-CITRAMALATE COA-TRANSFERASE"/>
    <property type="match status" value="1"/>
</dbReference>
<gene>
    <name evidence="2" type="ORF">QNA08_01240</name>
</gene>
<evidence type="ECO:0000313" key="3">
    <source>
        <dbReference type="Proteomes" id="UP001321492"/>
    </source>
</evidence>
<dbReference type="PANTHER" id="PTHR48228:SF5">
    <property type="entry name" value="ALPHA-METHYLACYL-COA RACEMASE"/>
    <property type="match status" value="1"/>
</dbReference>
<protein>
    <submittedName>
        <fullName evidence="2">CaiB/BaiF CoA-transferase family protein</fullName>
    </submittedName>
</protein>
<keyword evidence="3" id="KW-1185">Reference proteome</keyword>
<evidence type="ECO:0000256" key="1">
    <source>
        <dbReference type="SAM" id="MobiDB-lite"/>
    </source>
</evidence>
<dbReference type="InterPro" id="IPR044855">
    <property type="entry name" value="CoA-Trfase_III_dom3_sf"/>
</dbReference>
<proteinExistence type="predicted"/>
<dbReference type="InterPro" id="IPR050509">
    <property type="entry name" value="CoA-transferase_III"/>
</dbReference>
<feature type="region of interest" description="Disordered" evidence="1">
    <location>
        <begin position="346"/>
        <end position="375"/>
    </location>
</feature>
<accession>A0ABT7ABX6</accession>
<dbReference type="SUPFAM" id="SSF89796">
    <property type="entry name" value="CoA-transferase family III (CaiB/BaiF)"/>
    <property type="match status" value="1"/>
</dbReference>
<evidence type="ECO:0000313" key="2">
    <source>
        <dbReference type="EMBL" id="MDJ1156870.1"/>
    </source>
</evidence>
<dbReference type="Gene3D" id="3.40.50.10540">
    <property type="entry name" value="Crotonobetainyl-coa:carnitine coa-transferase, domain 1"/>
    <property type="match status" value="1"/>
</dbReference>
<sequence>MLLPPLSDLLVLDFTTLLPGPLATLMLAEAGAEVIKIEKPGGEDMRGFPPRFGATSAPFAVLNRGKKSVVLDLKQKAERERLMPLVERADVLVEQFRPGVMKRLGLDYEAVRAVNPRIVYCSITGYGQTGPRAGEAGHDLNYAAVTGLLSLSPGTPETPVVPPALVADIGGGAMPAVINILLGLRRRDTTGEGSYIDIAMADAMFTFAWYGLAEGRATGHFPGAGENFLAGGSPRYALYATKDNRFLAVGALEEKFWAAFCEGIGLPRPFRDDRLDAAATRRAIADIVRRETAAHWEAVLGPLDCCCTIVASLAEAVADPHFHARGLFAGHVEEPSGKRMPAATVPIAPPFRDPQGDVRRVPAAGENDEEIVPVA</sequence>
<name>A0ABT7ABX6_9HYPH</name>
<dbReference type="InterPro" id="IPR023606">
    <property type="entry name" value="CoA-Trfase_III_dom_1_sf"/>
</dbReference>
<dbReference type="Gene3D" id="3.30.1540.10">
    <property type="entry name" value="formyl-coa transferase, domain 3"/>
    <property type="match status" value="1"/>
</dbReference>
<dbReference type="InterPro" id="IPR003673">
    <property type="entry name" value="CoA-Trfase_fam_III"/>
</dbReference>
<organism evidence="2 3">
    <name type="scientific">Chelatococcus albus</name>
    <dbReference type="NCBI Taxonomy" id="3047466"/>
    <lineage>
        <taxon>Bacteria</taxon>
        <taxon>Pseudomonadati</taxon>
        <taxon>Pseudomonadota</taxon>
        <taxon>Alphaproteobacteria</taxon>
        <taxon>Hyphomicrobiales</taxon>
        <taxon>Chelatococcaceae</taxon>
        <taxon>Chelatococcus</taxon>
    </lineage>
</organism>
<feature type="compositionally biased region" description="Acidic residues" evidence="1">
    <location>
        <begin position="366"/>
        <end position="375"/>
    </location>
</feature>